<dbReference type="RefSeq" id="WP_153192962.1">
    <property type="nucleotide sequence ID" value="NZ_WIIS01000004.1"/>
</dbReference>
<evidence type="ECO:0000313" key="1">
    <source>
        <dbReference type="EMBL" id="MQQ63970.1"/>
    </source>
</evidence>
<comment type="caution">
    <text evidence="1">The sequence shown here is derived from an EMBL/GenBank/DDBJ whole genome shotgun (WGS) entry which is preliminary data.</text>
</comment>
<dbReference type="EMBL" id="WIKE01000005">
    <property type="protein sequence ID" value="MQQ63970.1"/>
    <property type="molecule type" value="Genomic_DNA"/>
</dbReference>
<sequence>MNKYKKLIELIEENGLEIQSKKCYDPQSAWHGEELWIVDKKKQNKIFDLSGNGYCFHDTSVEKAIEEVEKYLSLKNMNTFDDFKKWVDKNAKPQKNA</sequence>
<accession>A0A6L5H3X7</accession>
<dbReference type="Proteomes" id="UP000477834">
    <property type="component" value="Unassembled WGS sequence"/>
</dbReference>
<evidence type="ECO:0000313" key="2">
    <source>
        <dbReference type="Proteomes" id="UP000477834"/>
    </source>
</evidence>
<reference evidence="1 2" key="1">
    <citation type="submission" date="2019-10" db="EMBL/GenBank/DDBJ databases">
        <title>Streptococcus mitis of the oral and urogenital tracts.</title>
        <authorList>
            <person name="Price T."/>
            <person name="Mores C.R."/>
            <person name="Putonti C."/>
            <person name="Wolfe A.J."/>
        </authorList>
    </citation>
    <scope>NUCLEOTIDE SEQUENCE [LARGE SCALE GENOMIC DNA]</scope>
    <source>
        <strain evidence="1 2">SM05</strain>
    </source>
</reference>
<gene>
    <name evidence="1" type="ORF">GEZ69_05900</name>
</gene>
<dbReference type="AlphaFoldDB" id="A0A6L5H3X7"/>
<organism evidence="1 2">
    <name type="scientific">Streptococcus mitis</name>
    <dbReference type="NCBI Taxonomy" id="28037"/>
    <lineage>
        <taxon>Bacteria</taxon>
        <taxon>Bacillati</taxon>
        <taxon>Bacillota</taxon>
        <taxon>Bacilli</taxon>
        <taxon>Lactobacillales</taxon>
        <taxon>Streptococcaceae</taxon>
        <taxon>Streptococcus</taxon>
        <taxon>Streptococcus mitis group</taxon>
    </lineage>
</organism>
<name>A0A6L5H3X7_STRMT</name>
<protein>
    <submittedName>
        <fullName evidence="1">Uncharacterized protein</fullName>
    </submittedName>
</protein>
<proteinExistence type="predicted"/>